<evidence type="ECO:0008006" key="3">
    <source>
        <dbReference type="Google" id="ProtNLM"/>
    </source>
</evidence>
<reference evidence="1 2" key="1">
    <citation type="submission" date="2018-08" db="EMBL/GenBank/DDBJ databases">
        <title>A genome reference for cultivated species of the human gut microbiota.</title>
        <authorList>
            <person name="Zou Y."/>
            <person name="Xue W."/>
            <person name="Luo G."/>
        </authorList>
    </citation>
    <scope>NUCLEOTIDE SEQUENCE [LARGE SCALE GENOMIC DNA]</scope>
    <source>
        <strain evidence="1 2">AM09-9</strain>
    </source>
</reference>
<evidence type="ECO:0000313" key="2">
    <source>
        <dbReference type="Proteomes" id="UP000285832"/>
    </source>
</evidence>
<dbReference type="EMBL" id="QRMI01000011">
    <property type="protein sequence ID" value="RHJ62238.1"/>
    <property type="molecule type" value="Genomic_DNA"/>
</dbReference>
<name>A0A415D778_9FIRM</name>
<organism evidence="1 2">
    <name type="scientific">[Ruminococcus] lactaris</name>
    <dbReference type="NCBI Taxonomy" id="46228"/>
    <lineage>
        <taxon>Bacteria</taxon>
        <taxon>Bacillati</taxon>
        <taxon>Bacillota</taxon>
        <taxon>Clostridia</taxon>
        <taxon>Lachnospirales</taxon>
        <taxon>Lachnospiraceae</taxon>
        <taxon>Mediterraneibacter</taxon>
    </lineage>
</organism>
<gene>
    <name evidence="1" type="ORF">DW116_05855</name>
</gene>
<accession>A0A415D778</accession>
<protein>
    <recommendedName>
        <fullName evidence="3">DNA-binding protein</fullName>
    </recommendedName>
</protein>
<dbReference type="Proteomes" id="UP000285832">
    <property type="component" value="Unassembled WGS sequence"/>
</dbReference>
<proteinExistence type="predicted"/>
<comment type="caution">
    <text evidence="1">The sequence shown here is derived from an EMBL/GenBank/DDBJ whole genome shotgun (WGS) entry which is preliminary data.</text>
</comment>
<dbReference type="RefSeq" id="WP_118278952.1">
    <property type="nucleotide sequence ID" value="NZ_JAQDJO010000002.1"/>
</dbReference>
<dbReference type="AlphaFoldDB" id="A0A415D778"/>
<evidence type="ECO:0000313" key="1">
    <source>
        <dbReference type="EMBL" id="RHJ62238.1"/>
    </source>
</evidence>
<sequence>MGKFCGLIKFDILDYIPTGHDNAVTRRELMDQTGIKDRAIRDMIHYARRKIAILNLQDGEGYFIPDMNLPEERIMLVQYIQQEESRLKSIGWALKAARKMARNCNVEVDTNELEQEGERRGERTCESA</sequence>